<dbReference type="InterPro" id="IPR013780">
    <property type="entry name" value="Glyco_hydro_b"/>
</dbReference>
<organism evidence="2 3">
    <name type="scientific">Strongyloides papillosus</name>
    <name type="common">Intestinal threadworm</name>
    <dbReference type="NCBI Taxonomy" id="174720"/>
    <lineage>
        <taxon>Eukaryota</taxon>
        <taxon>Metazoa</taxon>
        <taxon>Ecdysozoa</taxon>
        <taxon>Nematoda</taxon>
        <taxon>Chromadorea</taxon>
        <taxon>Rhabditida</taxon>
        <taxon>Tylenchina</taxon>
        <taxon>Panagrolaimomorpha</taxon>
        <taxon>Strongyloidoidea</taxon>
        <taxon>Strongyloididae</taxon>
        <taxon>Strongyloides</taxon>
    </lineage>
</organism>
<dbReference type="Proteomes" id="UP000046392">
    <property type="component" value="Unplaced"/>
</dbReference>
<dbReference type="InterPro" id="IPR033452">
    <property type="entry name" value="GH30_C"/>
</dbReference>
<proteinExistence type="predicted"/>
<evidence type="ECO:0000259" key="1">
    <source>
        <dbReference type="Pfam" id="PF17189"/>
    </source>
</evidence>
<evidence type="ECO:0000313" key="2">
    <source>
        <dbReference type="Proteomes" id="UP000046392"/>
    </source>
</evidence>
<accession>A0A0N5BCX4</accession>
<dbReference type="STRING" id="174720.A0A0N5BCX4"/>
<dbReference type="Pfam" id="PF17189">
    <property type="entry name" value="Glyco_hydro_30C"/>
    <property type="match status" value="1"/>
</dbReference>
<dbReference type="Gene3D" id="3.20.20.80">
    <property type="entry name" value="Glycosidases"/>
    <property type="match status" value="1"/>
</dbReference>
<reference evidence="3" key="1">
    <citation type="submission" date="2017-02" db="UniProtKB">
        <authorList>
            <consortium name="WormBaseParasite"/>
        </authorList>
    </citation>
    <scope>IDENTIFICATION</scope>
</reference>
<name>A0A0N5BCX4_STREA</name>
<sequence length="84" mass="9574">MTHVSKFVRSDAFIIDSVMENKINEFDFVAFKNTDESKVLIILNKNEGDLNIKINSINSNAVNIGIVRVEKYSSKTIVRILNTR</sequence>
<dbReference type="AlphaFoldDB" id="A0A0N5BCX4"/>
<feature type="domain" description="Glycosyl hydrolase family 30 beta sandwich" evidence="1">
    <location>
        <begin position="13"/>
        <end position="76"/>
    </location>
</feature>
<dbReference type="Gene3D" id="2.60.40.1180">
    <property type="entry name" value="Golgi alpha-mannosidase II"/>
    <property type="match status" value="1"/>
</dbReference>
<dbReference type="WBParaSite" id="SPAL_0000386800.1">
    <property type="protein sequence ID" value="SPAL_0000386800.1"/>
    <property type="gene ID" value="SPAL_0000386800"/>
</dbReference>
<protein>
    <submittedName>
        <fullName evidence="3">Glyco_hydro_30C domain-containing protein</fullName>
    </submittedName>
</protein>
<evidence type="ECO:0000313" key="3">
    <source>
        <dbReference type="WBParaSite" id="SPAL_0000386800.1"/>
    </source>
</evidence>
<keyword evidence="2" id="KW-1185">Reference proteome</keyword>